<organism evidence="3 4">
    <name type="scientific">Phaeospirillum tilakii</name>
    <dbReference type="NCBI Taxonomy" id="741673"/>
    <lineage>
        <taxon>Bacteria</taxon>
        <taxon>Pseudomonadati</taxon>
        <taxon>Pseudomonadota</taxon>
        <taxon>Alphaproteobacteria</taxon>
        <taxon>Rhodospirillales</taxon>
        <taxon>Rhodospirillaceae</taxon>
        <taxon>Phaeospirillum</taxon>
    </lineage>
</organism>
<dbReference type="InterPro" id="IPR051405">
    <property type="entry name" value="phD/YefM_antitoxin"/>
</dbReference>
<dbReference type="InterPro" id="IPR006442">
    <property type="entry name" value="Antitoxin_Phd/YefM"/>
</dbReference>
<dbReference type="NCBIfam" id="TIGR01552">
    <property type="entry name" value="phd_fam"/>
    <property type="match status" value="1"/>
</dbReference>
<dbReference type="EMBL" id="JBHUIY010000013">
    <property type="protein sequence ID" value="MFD2233820.1"/>
    <property type="molecule type" value="Genomic_DNA"/>
</dbReference>
<comment type="caution">
    <text evidence="3">The sequence shown here is derived from an EMBL/GenBank/DDBJ whole genome shotgun (WGS) entry which is preliminary data.</text>
</comment>
<sequence length="83" mass="9367">MAHATYTEFRQSLARFMDQVCDSRAPLTVTRQKGRSVVVLDESEYDSLMETIHLLRSPANAQRLTTAIAQLDAGQGRERDIVE</sequence>
<dbReference type="PANTHER" id="PTHR33713:SF6">
    <property type="entry name" value="ANTITOXIN YEFM"/>
    <property type="match status" value="1"/>
</dbReference>
<keyword evidence="4" id="KW-1185">Reference proteome</keyword>
<evidence type="ECO:0000313" key="3">
    <source>
        <dbReference type="EMBL" id="MFD2233820.1"/>
    </source>
</evidence>
<dbReference type="PANTHER" id="PTHR33713">
    <property type="entry name" value="ANTITOXIN YAFN-RELATED"/>
    <property type="match status" value="1"/>
</dbReference>
<dbReference type="Pfam" id="PF02604">
    <property type="entry name" value="PhdYeFM_antitox"/>
    <property type="match status" value="1"/>
</dbReference>
<dbReference type="RefSeq" id="WP_377315719.1">
    <property type="nucleotide sequence ID" value="NZ_JBHUIY010000013.1"/>
</dbReference>
<comment type="similarity">
    <text evidence="1 2">Belongs to the phD/YefM antitoxin family.</text>
</comment>
<dbReference type="InterPro" id="IPR036165">
    <property type="entry name" value="YefM-like_sf"/>
</dbReference>
<dbReference type="Gene3D" id="3.40.1620.10">
    <property type="entry name" value="YefM-like domain"/>
    <property type="match status" value="1"/>
</dbReference>
<name>A0ABW5C9E4_9PROT</name>
<reference evidence="4" key="1">
    <citation type="journal article" date="2019" name="Int. J. Syst. Evol. Microbiol.">
        <title>The Global Catalogue of Microorganisms (GCM) 10K type strain sequencing project: providing services to taxonomists for standard genome sequencing and annotation.</title>
        <authorList>
            <consortium name="The Broad Institute Genomics Platform"/>
            <consortium name="The Broad Institute Genome Sequencing Center for Infectious Disease"/>
            <person name="Wu L."/>
            <person name="Ma J."/>
        </authorList>
    </citation>
    <scope>NUCLEOTIDE SEQUENCE [LARGE SCALE GENOMIC DNA]</scope>
    <source>
        <strain evidence="4">KCTC 15012</strain>
    </source>
</reference>
<dbReference type="Proteomes" id="UP001597296">
    <property type="component" value="Unassembled WGS sequence"/>
</dbReference>
<evidence type="ECO:0000313" key="4">
    <source>
        <dbReference type="Proteomes" id="UP001597296"/>
    </source>
</evidence>
<evidence type="ECO:0000256" key="2">
    <source>
        <dbReference type="RuleBase" id="RU362080"/>
    </source>
</evidence>
<proteinExistence type="inferred from homology"/>
<gene>
    <name evidence="3" type="ORF">ACFSNB_08385</name>
</gene>
<comment type="function">
    <text evidence="2">Antitoxin component of a type II toxin-antitoxin (TA) system.</text>
</comment>
<dbReference type="Gene3D" id="6.10.250.330">
    <property type="match status" value="1"/>
</dbReference>
<protein>
    <recommendedName>
        <fullName evidence="2">Antitoxin</fullName>
    </recommendedName>
</protein>
<evidence type="ECO:0000256" key="1">
    <source>
        <dbReference type="ARBA" id="ARBA00009981"/>
    </source>
</evidence>
<accession>A0ABW5C9E4</accession>
<dbReference type="SUPFAM" id="SSF143120">
    <property type="entry name" value="YefM-like"/>
    <property type="match status" value="1"/>
</dbReference>